<proteinExistence type="inferred from homology"/>
<dbReference type="PANTHER" id="PTHR30589:SF0">
    <property type="entry name" value="PHOSPHATIDYLGLYCEROL--PROLIPOPROTEIN DIACYLGLYCERYL TRANSFERASE"/>
    <property type="match status" value="1"/>
</dbReference>
<feature type="transmembrane region" description="Helical" evidence="7">
    <location>
        <begin position="37"/>
        <end position="58"/>
    </location>
</feature>
<protein>
    <recommendedName>
        <fullName evidence="7">Phosphatidylglycerol--prolipoprotein diacylglyceryl transferase</fullName>
        <ecNumber evidence="7">2.5.1.145</ecNumber>
    </recommendedName>
</protein>
<evidence type="ECO:0000313" key="8">
    <source>
        <dbReference type="EMBL" id="MFC0318921.1"/>
    </source>
</evidence>
<evidence type="ECO:0000256" key="4">
    <source>
        <dbReference type="ARBA" id="ARBA00022692"/>
    </source>
</evidence>
<feature type="transmembrane region" description="Helical" evidence="7">
    <location>
        <begin position="257"/>
        <end position="277"/>
    </location>
</feature>
<keyword evidence="2 7" id="KW-1003">Cell membrane</keyword>
<gene>
    <name evidence="7 8" type="primary">lgt</name>
    <name evidence="8" type="ORF">ACFFI0_11405</name>
</gene>
<dbReference type="Proteomes" id="UP001589774">
    <property type="component" value="Unassembled WGS sequence"/>
</dbReference>
<name>A0ABV6HJ62_9SPHI</name>
<comment type="caution">
    <text evidence="8">The sequence shown here is derived from an EMBL/GenBank/DDBJ whole genome shotgun (WGS) entry which is preliminary data.</text>
</comment>
<dbReference type="Pfam" id="PF01790">
    <property type="entry name" value="LGT"/>
    <property type="match status" value="1"/>
</dbReference>
<evidence type="ECO:0000256" key="3">
    <source>
        <dbReference type="ARBA" id="ARBA00022679"/>
    </source>
</evidence>
<dbReference type="RefSeq" id="WP_242627321.1">
    <property type="nucleotide sequence ID" value="NZ_JBHLWO010000002.1"/>
</dbReference>
<sequence length="288" mass="33191">MFVHHINTQIPMFGFLSSIHWNIEPEIFRIGGFGLRYYTLCFMLAFFFSYVILLRIFKKEGKPQDLLDQLTIYVFIGTVLGARLGHCLFYEFDYYKNHLLEMILPIRNVNGHITFTGFQGLASHGGAIGIIIALLLYCRKTKINFWWIADRLVIVAALSGAFIRTGNFFNSEIIGKPSQLPWSVIFSQVDNIPRHPAQLYEAIGYLIIFILLLNLYKQGKHVKPAFLFGCFMVLVFGLRFIVEFVKENQEAFENSMAFNMGQLLSLPFVAIGLYLIFRKRDQTGLKTK</sequence>
<dbReference type="EC" id="2.5.1.145" evidence="7"/>
<reference evidence="8 9" key="1">
    <citation type="submission" date="2024-09" db="EMBL/GenBank/DDBJ databases">
        <authorList>
            <person name="Sun Q."/>
            <person name="Mori K."/>
        </authorList>
    </citation>
    <scope>NUCLEOTIDE SEQUENCE [LARGE SCALE GENOMIC DNA]</scope>
    <source>
        <strain evidence="8 9">CCM 7765</strain>
    </source>
</reference>
<keyword evidence="6 7" id="KW-0472">Membrane</keyword>
<comment type="catalytic activity">
    <reaction evidence="7">
        <text>L-cysteinyl-[prolipoprotein] + a 1,2-diacyl-sn-glycero-3-phospho-(1'-sn-glycerol) = an S-1,2-diacyl-sn-glyceryl-L-cysteinyl-[prolipoprotein] + sn-glycerol 1-phosphate + H(+)</text>
        <dbReference type="Rhea" id="RHEA:56712"/>
        <dbReference type="Rhea" id="RHEA-COMP:14679"/>
        <dbReference type="Rhea" id="RHEA-COMP:14680"/>
        <dbReference type="ChEBI" id="CHEBI:15378"/>
        <dbReference type="ChEBI" id="CHEBI:29950"/>
        <dbReference type="ChEBI" id="CHEBI:57685"/>
        <dbReference type="ChEBI" id="CHEBI:64716"/>
        <dbReference type="ChEBI" id="CHEBI:140658"/>
        <dbReference type="EC" id="2.5.1.145"/>
    </reaction>
</comment>
<keyword evidence="5 7" id="KW-1133">Transmembrane helix</keyword>
<evidence type="ECO:0000256" key="2">
    <source>
        <dbReference type="ARBA" id="ARBA00022475"/>
    </source>
</evidence>
<feature type="transmembrane region" description="Helical" evidence="7">
    <location>
        <begin position="145"/>
        <end position="163"/>
    </location>
</feature>
<dbReference type="GO" id="GO:0008961">
    <property type="term" value="F:phosphatidylglycerol-prolipoprotein diacylglyceryl transferase activity"/>
    <property type="evidence" value="ECO:0007669"/>
    <property type="project" value="UniProtKB-EC"/>
</dbReference>
<dbReference type="PANTHER" id="PTHR30589">
    <property type="entry name" value="PROLIPOPROTEIN DIACYLGLYCERYL TRANSFERASE"/>
    <property type="match status" value="1"/>
</dbReference>
<keyword evidence="4 7" id="KW-0812">Transmembrane</keyword>
<feature type="transmembrane region" description="Helical" evidence="7">
    <location>
        <begin position="112"/>
        <end position="138"/>
    </location>
</feature>
<accession>A0ABV6HJ62</accession>
<evidence type="ECO:0000256" key="6">
    <source>
        <dbReference type="ARBA" id="ARBA00023136"/>
    </source>
</evidence>
<feature type="binding site" evidence="7">
    <location>
        <position position="164"/>
    </location>
    <ligand>
        <name>a 1,2-diacyl-sn-glycero-3-phospho-(1'-sn-glycerol)</name>
        <dbReference type="ChEBI" id="CHEBI:64716"/>
    </ligand>
</feature>
<comment type="subcellular location">
    <subcellularLocation>
        <location evidence="7">Cell membrane</location>
        <topology evidence="7">Multi-pass membrane protein</topology>
    </subcellularLocation>
</comment>
<comment type="pathway">
    <text evidence="7">Protein modification; lipoprotein biosynthesis (diacylglyceryl transfer).</text>
</comment>
<dbReference type="InterPro" id="IPR001640">
    <property type="entry name" value="Lgt"/>
</dbReference>
<evidence type="ECO:0000256" key="1">
    <source>
        <dbReference type="ARBA" id="ARBA00007150"/>
    </source>
</evidence>
<dbReference type="HAMAP" id="MF_01147">
    <property type="entry name" value="Lgt"/>
    <property type="match status" value="1"/>
</dbReference>
<comment type="function">
    <text evidence="7">Catalyzes the transfer of the diacylglyceryl group from phosphatidylglycerol to the sulfhydryl group of the N-terminal cysteine of a prolipoprotein, the first step in the formation of mature lipoproteins.</text>
</comment>
<comment type="similarity">
    <text evidence="1 7">Belongs to the Lgt family.</text>
</comment>
<organism evidence="8 9">
    <name type="scientific">Olivibacter oleidegradans</name>
    <dbReference type="NCBI Taxonomy" id="760123"/>
    <lineage>
        <taxon>Bacteria</taxon>
        <taxon>Pseudomonadati</taxon>
        <taxon>Bacteroidota</taxon>
        <taxon>Sphingobacteriia</taxon>
        <taxon>Sphingobacteriales</taxon>
        <taxon>Sphingobacteriaceae</taxon>
        <taxon>Olivibacter</taxon>
    </lineage>
</organism>
<feature type="transmembrane region" description="Helical" evidence="7">
    <location>
        <begin position="70"/>
        <end position="92"/>
    </location>
</feature>
<dbReference type="EMBL" id="JBHLWO010000002">
    <property type="protein sequence ID" value="MFC0318921.1"/>
    <property type="molecule type" value="Genomic_DNA"/>
</dbReference>
<dbReference type="PROSITE" id="PS01311">
    <property type="entry name" value="LGT"/>
    <property type="match status" value="1"/>
</dbReference>
<keyword evidence="9" id="KW-1185">Reference proteome</keyword>
<evidence type="ECO:0000256" key="5">
    <source>
        <dbReference type="ARBA" id="ARBA00022989"/>
    </source>
</evidence>
<feature type="transmembrane region" description="Helical" evidence="7">
    <location>
        <begin position="225"/>
        <end position="245"/>
    </location>
</feature>
<evidence type="ECO:0000256" key="7">
    <source>
        <dbReference type="HAMAP-Rule" id="MF_01147"/>
    </source>
</evidence>
<evidence type="ECO:0000313" key="9">
    <source>
        <dbReference type="Proteomes" id="UP001589774"/>
    </source>
</evidence>
<feature type="transmembrane region" description="Helical" evidence="7">
    <location>
        <begin position="197"/>
        <end position="216"/>
    </location>
</feature>
<keyword evidence="3 7" id="KW-0808">Transferase</keyword>
<dbReference type="NCBIfam" id="TIGR00544">
    <property type="entry name" value="lgt"/>
    <property type="match status" value="1"/>
</dbReference>